<feature type="domain" description="NfeD-like C-terminal" evidence="6">
    <location>
        <begin position="64"/>
        <end position="117"/>
    </location>
</feature>
<keyword evidence="4 5" id="KW-0472">Membrane</keyword>
<dbReference type="InterPro" id="IPR052165">
    <property type="entry name" value="Membrane_assoc_protease"/>
</dbReference>
<evidence type="ECO:0000256" key="4">
    <source>
        <dbReference type="ARBA" id="ARBA00023136"/>
    </source>
</evidence>
<organism evidence="7 8">
    <name type="scientific">Tectimicrobiota bacterium</name>
    <dbReference type="NCBI Taxonomy" id="2528274"/>
    <lineage>
        <taxon>Bacteria</taxon>
        <taxon>Pseudomonadati</taxon>
        <taxon>Nitrospinota/Tectimicrobiota group</taxon>
        <taxon>Candidatus Tectimicrobiota</taxon>
    </lineage>
</organism>
<evidence type="ECO:0000256" key="5">
    <source>
        <dbReference type="SAM" id="Phobius"/>
    </source>
</evidence>
<protein>
    <submittedName>
        <fullName evidence="7">NfeD family protein</fullName>
    </submittedName>
</protein>
<dbReference type="SUPFAM" id="SSF141322">
    <property type="entry name" value="NfeD domain-like"/>
    <property type="match status" value="1"/>
</dbReference>
<feature type="transmembrane region" description="Helical" evidence="5">
    <location>
        <begin position="7"/>
        <end position="28"/>
    </location>
</feature>
<feature type="transmembrane region" description="Helical" evidence="5">
    <location>
        <begin position="34"/>
        <end position="52"/>
    </location>
</feature>
<name>A0A932GRN1_UNCTE</name>
<comment type="caution">
    <text evidence="7">The sequence shown here is derived from an EMBL/GenBank/DDBJ whole genome shotgun (WGS) entry which is preliminary data.</text>
</comment>
<evidence type="ECO:0000256" key="2">
    <source>
        <dbReference type="ARBA" id="ARBA00022692"/>
    </source>
</evidence>
<evidence type="ECO:0000313" key="8">
    <source>
        <dbReference type="Proteomes" id="UP000741360"/>
    </source>
</evidence>
<comment type="subcellular location">
    <subcellularLocation>
        <location evidence="1">Membrane</location>
        <topology evidence="1">Multi-pass membrane protein</topology>
    </subcellularLocation>
</comment>
<dbReference type="InterPro" id="IPR012340">
    <property type="entry name" value="NA-bd_OB-fold"/>
</dbReference>
<dbReference type="PANTHER" id="PTHR33507:SF4">
    <property type="entry name" value="NODULATION COMPETITIVENESS PROTEIN NFED"/>
    <property type="match status" value="1"/>
</dbReference>
<proteinExistence type="predicted"/>
<dbReference type="Pfam" id="PF01957">
    <property type="entry name" value="NfeD"/>
    <property type="match status" value="1"/>
</dbReference>
<dbReference type="Proteomes" id="UP000741360">
    <property type="component" value="Unassembled WGS sequence"/>
</dbReference>
<reference evidence="7" key="1">
    <citation type="submission" date="2020-07" db="EMBL/GenBank/DDBJ databases">
        <title>Huge and variable diversity of episymbiotic CPR bacteria and DPANN archaea in groundwater ecosystems.</title>
        <authorList>
            <person name="He C.Y."/>
            <person name="Keren R."/>
            <person name="Whittaker M."/>
            <person name="Farag I.F."/>
            <person name="Doudna J."/>
            <person name="Cate J.H.D."/>
            <person name="Banfield J.F."/>
        </authorList>
    </citation>
    <scope>NUCLEOTIDE SEQUENCE</scope>
    <source>
        <strain evidence="7">NC_groundwater_717_Ag_S-0.2um_59_8</strain>
    </source>
</reference>
<evidence type="ECO:0000256" key="3">
    <source>
        <dbReference type="ARBA" id="ARBA00022989"/>
    </source>
</evidence>
<dbReference type="PANTHER" id="PTHR33507">
    <property type="entry name" value="INNER MEMBRANE PROTEIN YBBJ"/>
    <property type="match status" value="1"/>
</dbReference>
<gene>
    <name evidence="7" type="ORF">HYY65_11385</name>
</gene>
<evidence type="ECO:0000259" key="6">
    <source>
        <dbReference type="Pfam" id="PF01957"/>
    </source>
</evidence>
<accession>A0A932GRN1</accession>
<dbReference type="AlphaFoldDB" id="A0A932GRN1"/>
<evidence type="ECO:0000256" key="1">
    <source>
        <dbReference type="ARBA" id="ARBA00004141"/>
    </source>
</evidence>
<sequence length="124" mass="13592">MRAFFGGYPVCHVVLSMPILGLALFYFFPLQFAAPFYGLVVVLSLGMYFLVIKAMRQLVVSGPEGMIGATAEALQDFDSEGKVRYGGEIWDARSAEPVRKGEEVVITAVRGLQLIVSRNKSRGT</sequence>
<dbReference type="EMBL" id="JACPSX010000217">
    <property type="protein sequence ID" value="MBI3015632.1"/>
    <property type="molecule type" value="Genomic_DNA"/>
</dbReference>
<dbReference type="InterPro" id="IPR002810">
    <property type="entry name" value="NfeD-like_C"/>
</dbReference>
<keyword evidence="2 5" id="KW-0812">Transmembrane</keyword>
<dbReference type="Gene3D" id="2.40.50.140">
    <property type="entry name" value="Nucleic acid-binding proteins"/>
    <property type="match status" value="1"/>
</dbReference>
<keyword evidence="3 5" id="KW-1133">Transmembrane helix</keyword>
<evidence type="ECO:0000313" key="7">
    <source>
        <dbReference type="EMBL" id="MBI3015632.1"/>
    </source>
</evidence>
<dbReference type="GO" id="GO:0016020">
    <property type="term" value="C:membrane"/>
    <property type="evidence" value="ECO:0007669"/>
    <property type="project" value="UniProtKB-SubCell"/>
</dbReference>